<keyword evidence="1" id="KW-0812">Transmembrane</keyword>
<evidence type="ECO:0000313" key="3">
    <source>
        <dbReference type="Proteomes" id="UP001382455"/>
    </source>
</evidence>
<feature type="transmembrane region" description="Helical" evidence="1">
    <location>
        <begin position="43"/>
        <end position="67"/>
    </location>
</feature>
<keyword evidence="1" id="KW-0472">Membrane</keyword>
<keyword evidence="3" id="KW-1185">Reference proteome</keyword>
<dbReference type="EMBL" id="JBAWKS010000001">
    <property type="protein sequence ID" value="MEI4549566.1"/>
    <property type="molecule type" value="Genomic_DNA"/>
</dbReference>
<dbReference type="RefSeq" id="WP_100913444.1">
    <property type="nucleotide sequence ID" value="NZ_CP023398.1"/>
</dbReference>
<dbReference type="Proteomes" id="UP001382455">
    <property type="component" value="Unassembled WGS sequence"/>
</dbReference>
<keyword evidence="1" id="KW-1133">Transmembrane helix</keyword>
<evidence type="ECO:0000313" key="2">
    <source>
        <dbReference type="EMBL" id="MEI4549566.1"/>
    </source>
</evidence>
<organism evidence="2 3">
    <name type="scientific">Pseudoalteromonas spongiae</name>
    <dbReference type="NCBI Taxonomy" id="298657"/>
    <lineage>
        <taxon>Bacteria</taxon>
        <taxon>Pseudomonadati</taxon>
        <taxon>Pseudomonadota</taxon>
        <taxon>Gammaproteobacteria</taxon>
        <taxon>Alteromonadales</taxon>
        <taxon>Pseudoalteromonadaceae</taxon>
        <taxon>Pseudoalteromonas</taxon>
    </lineage>
</organism>
<reference evidence="2 3" key="1">
    <citation type="submission" date="2023-12" db="EMBL/GenBank/DDBJ databases">
        <title>Friends and Foes: Symbiotic and Algicidal bacterial influence on Karenia brevis blooms.</title>
        <authorList>
            <person name="Fei C."/>
            <person name="Mohamed A.R."/>
            <person name="Booker A."/>
            <person name="Arshad M."/>
            <person name="Klass S."/>
            <person name="Ahn S."/>
            <person name="Gilbert P.M."/>
            <person name="Heil C.A."/>
            <person name="Martinez J.M."/>
            <person name="Amin S.A."/>
        </authorList>
    </citation>
    <scope>NUCLEOTIDE SEQUENCE [LARGE SCALE GENOMIC DNA]</scope>
    <source>
        <strain evidence="2 3">CE15</strain>
    </source>
</reference>
<gene>
    <name evidence="2" type="ORF">WAE96_07585</name>
</gene>
<feature type="transmembrane region" description="Helical" evidence="1">
    <location>
        <begin position="12"/>
        <end position="31"/>
    </location>
</feature>
<sequence>MDKKIVLKGVAYSLFSPFLIGCLIGIYYVAVLDGATTKLFLSIVLSAVANAHIVGLTMAICVVPVYMYLQKRNKSNNTAMIMAAIFGGALFSFMFNVASGQVFVVNTLMATLAAGIFIFTLKQQK</sequence>
<proteinExistence type="predicted"/>
<name>A0ABU8ETL9_9GAMM</name>
<feature type="transmembrane region" description="Helical" evidence="1">
    <location>
        <begin position="103"/>
        <end position="121"/>
    </location>
</feature>
<comment type="caution">
    <text evidence="2">The sequence shown here is derived from an EMBL/GenBank/DDBJ whole genome shotgun (WGS) entry which is preliminary data.</text>
</comment>
<accession>A0ABU8ETL9</accession>
<feature type="transmembrane region" description="Helical" evidence="1">
    <location>
        <begin position="79"/>
        <end position="97"/>
    </location>
</feature>
<evidence type="ECO:0000256" key="1">
    <source>
        <dbReference type="SAM" id="Phobius"/>
    </source>
</evidence>
<protein>
    <submittedName>
        <fullName evidence="2">Uncharacterized protein</fullName>
    </submittedName>
</protein>
<dbReference type="PROSITE" id="PS51257">
    <property type="entry name" value="PROKAR_LIPOPROTEIN"/>
    <property type="match status" value="1"/>
</dbReference>